<dbReference type="Pfam" id="PF00196">
    <property type="entry name" value="GerE"/>
    <property type="match status" value="1"/>
</dbReference>
<dbReference type="PANTHER" id="PTHR44688">
    <property type="entry name" value="DNA-BINDING TRANSCRIPTIONAL ACTIVATOR DEVR_DOSR"/>
    <property type="match status" value="1"/>
</dbReference>
<comment type="caution">
    <text evidence="7">The sequence shown here is derived from an EMBL/GenBank/DDBJ whole genome shotgun (WGS) entry which is preliminary data.</text>
</comment>
<dbReference type="SMART" id="SM00421">
    <property type="entry name" value="HTH_LUXR"/>
    <property type="match status" value="1"/>
</dbReference>
<feature type="domain" description="HTH luxR-type" evidence="5">
    <location>
        <begin position="117"/>
        <end position="182"/>
    </location>
</feature>
<dbReference type="Proteomes" id="UP000606194">
    <property type="component" value="Unassembled WGS sequence"/>
</dbReference>
<dbReference type="InterPro" id="IPR016032">
    <property type="entry name" value="Sig_transdc_resp-reg_C-effctor"/>
</dbReference>
<proteinExistence type="predicted"/>
<feature type="domain" description="Response regulatory" evidence="6">
    <location>
        <begin position="1"/>
        <end position="100"/>
    </location>
</feature>
<sequence length="185" mass="20089">MLGCEAGMEIVAQCEELKEALKILPDVRPDVVLAGVENVSRRTERFLSVLLEGMSCGQLVVLGHDREGTAGRRLTRLGVRAYLSKGVPLRYLVSVVCMVHFYGRRAAGGRDPDEAAGNGRPVVLSAREREIVELVAKAMTNAQIGRELHITEGTVKRHLSNVFTKLQAVSRIDAVNKAAAACLID</sequence>
<name>A0A918FZG9_9ACTN</name>
<accession>A0A918FZG9</accession>
<keyword evidence="8" id="KW-1185">Reference proteome</keyword>
<dbReference type="GO" id="GO:0000160">
    <property type="term" value="P:phosphorelay signal transduction system"/>
    <property type="evidence" value="ECO:0007669"/>
    <property type="project" value="InterPro"/>
</dbReference>
<organism evidence="7 8">
    <name type="scientific">Streptomyces humidus</name>
    <dbReference type="NCBI Taxonomy" id="52259"/>
    <lineage>
        <taxon>Bacteria</taxon>
        <taxon>Bacillati</taxon>
        <taxon>Actinomycetota</taxon>
        <taxon>Actinomycetes</taxon>
        <taxon>Kitasatosporales</taxon>
        <taxon>Streptomycetaceae</taxon>
        <taxon>Streptomyces</taxon>
    </lineage>
</organism>
<evidence type="ECO:0000313" key="8">
    <source>
        <dbReference type="Proteomes" id="UP000606194"/>
    </source>
</evidence>
<protein>
    <submittedName>
        <fullName evidence="7">DNA-binding response regulator</fullName>
    </submittedName>
</protein>
<dbReference type="Gene3D" id="3.40.50.2300">
    <property type="match status" value="1"/>
</dbReference>
<evidence type="ECO:0000259" key="5">
    <source>
        <dbReference type="PROSITE" id="PS50043"/>
    </source>
</evidence>
<dbReference type="PANTHER" id="PTHR44688:SF25">
    <property type="entry name" value="HTH LUXR-TYPE DOMAIN-CONTAINING PROTEIN"/>
    <property type="match status" value="1"/>
</dbReference>
<dbReference type="SUPFAM" id="SSF46894">
    <property type="entry name" value="C-terminal effector domain of the bipartite response regulators"/>
    <property type="match status" value="1"/>
</dbReference>
<evidence type="ECO:0000256" key="2">
    <source>
        <dbReference type="ARBA" id="ARBA00023125"/>
    </source>
</evidence>
<evidence type="ECO:0000256" key="4">
    <source>
        <dbReference type="PROSITE-ProRule" id="PRU00169"/>
    </source>
</evidence>
<dbReference type="InterPro" id="IPR011006">
    <property type="entry name" value="CheY-like_superfamily"/>
</dbReference>
<dbReference type="AlphaFoldDB" id="A0A918FZG9"/>
<evidence type="ECO:0000313" key="7">
    <source>
        <dbReference type="EMBL" id="GGS05575.1"/>
    </source>
</evidence>
<keyword evidence="1" id="KW-0805">Transcription regulation</keyword>
<dbReference type="PROSITE" id="PS50110">
    <property type="entry name" value="RESPONSE_REGULATORY"/>
    <property type="match status" value="1"/>
</dbReference>
<keyword evidence="3" id="KW-0804">Transcription</keyword>
<dbReference type="InterPro" id="IPR000792">
    <property type="entry name" value="Tscrpt_reg_LuxR_C"/>
</dbReference>
<evidence type="ECO:0000256" key="1">
    <source>
        <dbReference type="ARBA" id="ARBA00023015"/>
    </source>
</evidence>
<dbReference type="SUPFAM" id="SSF52172">
    <property type="entry name" value="CheY-like"/>
    <property type="match status" value="1"/>
</dbReference>
<evidence type="ECO:0000256" key="3">
    <source>
        <dbReference type="ARBA" id="ARBA00023163"/>
    </source>
</evidence>
<gene>
    <name evidence="7" type="ORF">GCM10010269_50590</name>
</gene>
<reference evidence="7" key="1">
    <citation type="journal article" date="2014" name="Int. J. Syst. Evol. Microbiol.">
        <title>Complete genome sequence of Corynebacterium casei LMG S-19264T (=DSM 44701T), isolated from a smear-ripened cheese.</title>
        <authorList>
            <consortium name="US DOE Joint Genome Institute (JGI-PGF)"/>
            <person name="Walter F."/>
            <person name="Albersmeier A."/>
            <person name="Kalinowski J."/>
            <person name="Ruckert C."/>
        </authorList>
    </citation>
    <scope>NUCLEOTIDE SEQUENCE</scope>
    <source>
        <strain evidence="7">JCM 4386</strain>
    </source>
</reference>
<keyword evidence="2 7" id="KW-0238">DNA-binding</keyword>
<dbReference type="PRINTS" id="PR00038">
    <property type="entry name" value="HTHLUXR"/>
</dbReference>
<evidence type="ECO:0000259" key="6">
    <source>
        <dbReference type="PROSITE" id="PS50110"/>
    </source>
</evidence>
<dbReference type="EMBL" id="BMTL01000022">
    <property type="protein sequence ID" value="GGS05575.1"/>
    <property type="molecule type" value="Genomic_DNA"/>
</dbReference>
<dbReference type="CDD" id="cd06170">
    <property type="entry name" value="LuxR_C_like"/>
    <property type="match status" value="1"/>
</dbReference>
<dbReference type="GO" id="GO:0006355">
    <property type="term" value="P:regulation of DNA-templated transcription"/>
    <property type="evidence" value="ECO:0007669"/>
    <property type="project" value="InterPro"/>
</dbReference>
<dbReference type="PROSITE" id="PS50043">
    <property type="entry name" value="HTH_LUXR_2"/>
    <property type="match status" value="1"/>
</dbReference>
<dbReference type="InterPro" id="IPR001789">
    <property type="entry name" value="Sig_transdc_resp-reg_receiver"/>
</dbReference>
<reference evidence="7" key="2">
    <citation type="submission" date="2020-09" db="EMBL/GenBank/DDBJ databases">
        <authorList>
            <person name="Sun Q."/>
            <person name="Ohkuma M."/>
        </authorList>
    </citation>
    <scope>NUCLEOTIDE SEQUENCE</scope>
    <source>
        <strain evidence="7">JCM 4386</strain>
    </source>
</reference>
<comment type="caution">
    <text evidence="4">Lacks conserved residue(s) required for the propagation of feature annotation.</text>
</comment>
<dbReference type="GO" id="GO:0003677">
    <property type="term" value="F:DNA binding"/>
    <property type="evidence" value="ECO:0007669"/>
    <property type="project" value="UniProtKB-KW"/>
</dbReference>
<dbReference type="RefSeq" id="WP_190151700.1">
    <property type="nucleotide sequence ID" value="NZ_BMTL01000022.1"/>
</dbReference>